<dbReference type="AlphaFoldDB" id="A0A7D5P8J8"/>
<dbReference type="GO" id="GO:0016740">
    <property type="term" value="F:transferase activity"/>
    <property type="evidence" value="ECO:0007669"/>
    <property type="project" value="UniProtKB-KW"/>
</dbReference>
<dbReference type="Pfam" id="PF14907">
    <property type="entry name" value="NTP_transf_5"/>
    <property type="match status" value="1"/>
</dbReference>
<gene>
    <name evidence="1" type="ORF">HZS54_06980</name>
</gene>
<reference evidence="1 2" key="1">
    <citation type="submission" date="2020-07" db="EMBL/GenBank/DDBJ databases">
        <title>Halosimplex litoreum sp. nov. and Halosimplex rubrum sp. nov., isolated from different salt environments.</title>
        <authorList>
            <person name="Cui H."/>
        </authorList>
    </citation>
    <scope>NUCLEOTIDE SEQUENCE [LARGE SCALE GENOMIC DNA]</scope>
    <source>
        <strain evidence="1 2">R2</strain>
    </source>
</reference>
<dbReference type="GeneID" id="56082319"/>
<protein>
    <submittedName>
        <fullName evidence="1">Nucleotidyltransferase family protein</fullName>
    </submittedName>
</protein>
<dbReference type="Proteomes" id="UP000509346">
    <property type="component" value="Chromosome"/>
</dbReference>
<name>A0A7D5P8J8_9EURY</name>
<dbReference type="RefSeq" id="WP_179921325.1">
    <property type="nucleotide sequence ID" value="NZ_CP058909.1"/>
</dbReference>
<keyword evidence="1" id="KW-0808">Transferase</keyword>
<accession>A0A7D5P8J8</accession>
<evidence type="ECO:0000313" key="1">
    <source>
        <dbReference type="EMBL" id="QLH81384.1"/>
    </source>
</evidence>
<dbReference type="InterPro" id="IPR039498">
    <property type="entry name" value="NTP_transf_5"/>
</dbReference>
<evidence type="ECO:0000313" key="2">
    <source>
        <dbReference type="Proteomes" id="UP000509346"/>
    </source>
</evidence>
<organism evidence="1 2">
    <name type="scientific">Halosimplex pelagicum</name>
    <dbReference type="NCBI Taxonomy" id="869886"/>
    <lineage>
        <taxon>Archaea</taxon>
        <taxon>Methanobacteriati</taxon>
        <taxon>Methanobacteriota</taxon>
        <taxon>Stenosarchaea group</taxon>
        <taxon>Halobacteria</taxon>
        <taxon>Halobacteriales</taxon>
        <taxon>Haloarculaceae</taxon>
        <taxon>Halosimplex</taxon>
    </lineage>
</organism>
<dbReference type="KEGG" id="hpel:HZS54_06980"/>
<dbReference type="EMBL" id="CP058909">
    <property type="protein sequence ID" value="QLH81384.1"/>
    <property type="molecule type" value="Genomic_DNA"/>
</dbReference>
<dbReference type="SUPFAM" id="SSF81301">
    <property type="entry name" value="Nucleotidyltransferase"/>
    <property type="match status" value="1"/>
</dbReference>
<proteinExistence type="predicted"/>
<keyword evidence="2" id="KW-1185">Reference proteome</keyword>
<dbReference type="InterPro" id="IPR043519">
    <property type="entry name" value="NT_sf"/>
</dbReference>
<dbReference type="OrthoDB" id="165795at2157"/>
<sequence length="232" mass="25768">MSQEDRSEALIEVLEELEQSDIGFVLVGGYAISQFETRFSTDLDLVIAPDDYDEVVAFLEAHGFERQTDLEVPPEETIYNREIELFERTEGVPHPVGVDILVNGLGCRQTEAEWSFDYLRRHSSATTISGGTRSTTARAAEGEVLVAAKLHSGRKTDLADVLAAIPSVDLGMVETHLHRGDVNALRQQLSEAQAFIEEGGLDHRFKSMFGQSSASAEDIEVLLEFLKRQQEK</sequence>
<dbReference type="Gene3D" id="3.30.460.40">
    <property type="match status" value="1"/>
</dbReference>